<dbReference type="AlphaFoldDB" id="X1AR70"/>
<gene>
    <name evidence="1" type="ORF">S01H4_07522</name>
</gene>
<protein>
    <submittedName>
        <fullName evidence="1">Uncharacterized protein</fullName>
    </submittedName>
</protein>
<reference evidence="1" key="1">
    <citation type="journal article" date="2014" name="Front. Microbiol.">
        <title>High frequency of phylogenetically diverse reductive dehalogenase-homologous genes in deep subseafloor sedimentary metagenomes.</title>
        <authorList>
            <person name="Kawai M."/>
            <person name="Futagami T."/>
            <person name="Toyoda A."/>
            <person name="Takaki Y."/>
            <person name="Nishi S."/>
            <person name="Hori S."/>
            <person name="Arai W."/>
            <person name="Tsubouchi T."/>
            <person name="Morono Y."/>
            <person name="Uchiyama I."/>
            <person name="Ito T."/>
            <person name="Fujiyama A."/>
            <person name="Inagaki F."/>
            <person name="Takami H."/>
        </authorList>
    </citation>
    <scope>NUCLEOTIDE SEQUENCE</scope>
    <source>
        <strain evidence="1">Expedition CK06-06</strain>
    </source>
</reference>
<accession>X1AR70</accession>
<name>X1AR70_9ZZZZ</name>
<organism evidence="1">
    <name type="scientific">marine sediment metagenome</name>
    <dbReference type="NCBI Taxonomy" id="412755"/>
    <lineage>
        <taxon>unclassified sequences</taxon>
        <taxon>metagenomes</taxon>
        <taxon>ecological metagenomes</taxon>
    </lineage>
</organism>
<comment type="caution">
    <text evidence="1">The sequence shown here is derived from an EMBL/GenBank/DDBJ whole genome shotgun (WGS) entry which is preliminary data.</text>
</comment>
<dbReference type="EMBL" id="BART01002470">
    <property type="protein sequence ID" value="GAG62366.1"/>
    <property type="molecule type" value="Genomic_DNA"/>
</dbReference>
<proteinExistence type="predicted"/>
<sequence length="42" mass="5060">MYEILQKYIDHHAELGYIFVSEFLNELICNKIKDILETEDLD</sequence>
<evidence type="ECO:0000313" key="1">
    <source>
        <dbReference type="EMBL" id="GAG62366.1"/>
    </source>
</evidence>